<sequence>MGTAQTKGTESRWVTWAKEGLSQEELEKKREEEVQKRMALRGAPTQWICPPAEIRPEGTVIVDPVRAVQTPFTLENKTPVTAGLEPSSTISGAKLLQQLTIKMRAHTCPRISEEDPGVDTQFDGIACCLKEVGGRRWFRNSDGRDIQKRVEIQQTLAVDWSVKHYHSPDVLLPTTFYDLPHELVSEDIFIQFEDYKYLGAPLVEEEIDFWAWMYVWGRFAFLGLLDWQRNYNTKPKDLAHASEQLTYATARAWRVYPSYRTYIRNTLSTLGRGGAQGQAIRDRILDVMHKHKIPETAGHFYEQWHQKLHNNTTPDDVGIC</sequence>
<dbReference type="OrthoDB" id="6123450at2759"/>
<dbReference type="VEuPathDB" id="ToxoDB:CSUI_011102"/>
<dbReference type="PANTHER" id="PTHR46999">
    <property type="entry name" value="ALPHA-GLUCAN WATER DIKINASE 1, CHLOROPLASTIC-RELATED"/>
    <property type="match status" value="1"/>
</dbReference>
<comment type="caution">
    <text evidence="1">The sequence shown here is derived from an EMBL/GenBank/DDBJ whole genome shotgun (WGS) entry which is preliminary data.</text>
</comment>
<dbReference type="GO" id="GO:0016301">
    <property type="term" value="F:kinase activity"/>
    <property type="evidence" value="ECO:0007669"/>
    <property type="project" value="UniProtKB-KW"/>
</dbReference>
<evidence type="ECO:0000313" key="1">
    <source>
        <dbReference type="EMBL" id="PHJ15087.1"/>
    </source>
</evidence>
<proteinExistence type="predicted"/>
<evidence type="ECO:0000313" key="2">
    <source>
        <dbReference type="Proteomes" id="UP000221165"/>
    </source>
</evidence>
<dbReference type="Proteomes" id="UP000221165">
    <property type="component" value="Unassembled WGS sequence"/>
</dbReference>
<keyword evidence="1" id="KW-0418">Kinase</keyword>
<accession>A0A2C6KAT8</accession>
<dbReference type="RefSeq" id="XP_067916821.1">
    <property type="nucleotide sequence ID" value="XM_068071203.1"/>
</dbReference>
<dbReference type="AlphaFoldDB" id="A0A2C6KAT8"/>
<reference evidence="1 2" key="1">
    <citation type="journal article" date="2017" name="Int. J. Parasitol.">
        <title>The genome of the protozoan parasite Cystoisospora suis and a reverse vaccinology approach to identify vaccine candidates.</title>
        <authorList>
            <person name="Palmieri N."/>
            <person name="Shrestha A."/>
            <person name="Ruttkowski B."/>
            <person name="Beck T."/>
            <person name="Vogl C."/>
            <person name="Tomley F."/>
            <person name="Blake D.P."/>
            <person name="Joachim A."/>
        </authorList>
    </citation>
    <scope>NUCLEOTIDE SEQUENCE [LARGE SCALE GENOMIC DNA]</scope>
    <source>
        <strain evidence="1 2">Wien I</strain>
    </source>
</reference>
<feature type="non-terminal residue" evidence="1">
    <location>
        <position position="320"/>
    </location>
</feature>
<dbReference type="EMBL" id="MIGC01009683">
    <property type="protein sequence ID" value="PHJ15087.1"/>
    <property type="molecule type" value="Genomic_DNA"/>
</dbReference>
<protein>
    <submittedName>
        <fullName evidence="1">Alpha-glucan water dikinase</fullName>
    </submittedName>
</protein>
<keyword evidence="1" id="KW-0808">Transferase</keyword>
<gene>
    <name evidence="1" type="ORF">CSUI_011102</name>
</gene>
<organism evidence="1 2">
    <name type="scientific">Cystoisospora suis</name>
    <dbReference type="NCBI Taxonomy" id="483139"/>
    <lineage>
        <taxon>Eukaryota</taxon>
        <taxon>Sar</taxon>
        <taxon>Alveolata</taxon>
        <taxon>Apicomplexa</taxon>
        <taxon>Conoidasida</taxon>
        <taxon>Coccidia</taxon>
        <taxon>Eucoccidiorida</taxon>
        <taxon>Eimeriorina</taxon>
        <taxon>Sarcocystidae</taxon>
        <taxon>Cystoisospora</taxon>
    </lineage>
</organism>
<keyword evidence="2" id="KW-1185">Reference proteome</keyword>
<name>A0A2C6KAT8_9APIC</name>
<dbReference type="PANTHER" id="PTHR46999:SF1">
    <property type="entry name" value="ALPHA-GLUCAN WATER DIKINASE 1, CHLOROPLASTIC"/>
    <property type="match status" value="1"/>
</dbReference>
<dbReference type="GeneID" id="94434414"/>